<gene>
    <name evidence="2" type="ORF">ESV85_12745</name>
</gene>
<feature type="domain" description="Right handed beta helix" evidence="1">
    <location>
        <begin position="616"/>
        <end position="784"/>
    </location>
</feature>
<dbReference type="InterPro" id="IPR011050">
    <property type="entry name" value="Pectin_lyase_fold/virulence"/>
</dbReference>
<evidence type="ECO:0000313" key="2">
    <source>
        <dbReference type="EMBL" id="TXE11089.1"/>
    </source>
</evidence>
<dbReference type="InterPro" id="IPR012334">
    <property type="entry name" value="Pectin_lyas_fold"/>
</dbReference>
<dbReference type="InterPro" id="IPR039448">
    <property type="entry name" value="Beta_helix"/>
</dbReference>
<comment type="caution">
    <text evidence="2">The sequence shown here is derived from an EMBL/GenBank/DDBJ whole genome shotgun (WGS) entry which is preliminary data.</text>
</comment>
<sequence length="788" mass="82850">MMNFYSLSKSVFLILFIWIISPVASVAQALSGNYSIGVGGDYLSFSQAITGLNTNGVSGPVVFNVADGTYSEQIVLGPITGSSATNTITFQSQSGNATNVILSHTAAGVGDNYVVLLENASNFLFKNLTFSASGTTYTRTVRGQVELHNIAFESCVLNSPITNSTSSDRGNVIISASTSSDIRFTNNSIVGGSYGIFYQGTNGSGGSRALGFVLEQNQFSDQFYRGIQLSNLFEAQVTDNRVVLLGSSSASSDGIYVDESEGAFRLTGNRIEGASQYGLYMTSCTATAGSPALIANNHIHSKAGSYSVYFAANQYQRFYHNNINTTGGAQGLYYSGSGAAGNKIKNNIFKSNTGYAVNVANSTGLDEMDYNDFFTSGVYLGRWGASNAGDLADWQGLSSKDANSLNADPQYISATDLTASSPALANAGIQLAEVPEDINGDLRKATPTIGANEYDAAALVPLSGIYTIDVSGSGNRNFISFQESVDAMVLNGLGGAVTFQVAAGTYTEQILIPDLSGGSASNTVTYESATGNAEDVTLTFGSTAIGTNYVIGFDNASDIILRNLNLVATGTTYGRTVVALNRADNLTIEGCILESPITNSTSFERGNVIFIPAISSDLRVLNSTIIGGSTGIYYRGSENGSSRGNGGEIRKNELTDQFYRGMVLQYLTGAAVTDNRVVLLGSSSSSSDGIYVDESEGAFRLTGNRIEGASQYGLYMTSCTATAGSPALIANNQIHSKAGSYSVYFAANQYQSFYHNNINTTGSAQGLYYSGSGGAGNKIKNNIFKSNT</sequence>
<dbReference type="RefSeq" id="WP_146918158.1">
    <property type="nucleotide sequence ID" value="NZ_VORW01000007.1"/>
</dbReference>
<evidence type="ECO:0000259" key="1">
    <source>
        <dbReference type="Pfam" id="PF13229"/>
    </source>
</evidence>
<accession>A0A5C7ATY0</accession>
<feature type="non-terminal residue" evidence="2">
    <location>
        <position position="788"/>
    </location>
</feature>
<feature type="domain" description="Right handed beta helix" evidence="1">
    <location>
        <begin position="249"/>
        <end position="374"/>
    </location>
</feature>
<dbReference type="InterPro" id="IPR006626">
    <property type="entry name" value="PbH1"/>
</dbReference>
<dbReference type="SUPFAM" id="SSF51126">
    <property type="entry name" value="Pectin lyase-like"/>
    <property type="match status" value="2"/>
</dbReference>
<dbReference type="OrthoDB" id="1465457at2"/>
<dbReference type="SMART" id="SM00710">
    <property type="entry name" value="PbH1"/>
    <property type="match status" value="11"/>
</dbReference>
<dbReference type="Gene3D" id="2.160.20.10">
    <property type="entry name" value="Single-stranded right-handed beta-helix, Pectin lyase-like"/>
    <property type="match status" value="4"/>
</dbReference>
<protein>
    <recommendedName>
        <fullName evidence="1">Right handed beta helix domain-containing protein</fullName>
    </recommendedName>
</protein>
<dbReference type="Proteomes" id="UP000321935">
    <property type="component" value="Unassembled WGS sequence"/>
</dbReference>
<organism evidence="2 3">
    <name type="scientific">Algoriphagus aquimarinus</name>
    <dbReference type="NCBI Taxonomy" id="237018"/>
    <lineage>
        <taxon>Bacteria</taxon>
        <taxon>Pseudomonadati</taxon>
        <taxon>Bacteroidota</taxon>
        <taxon>Cytophagia</taxon>
        <taxon>Cytophagales</taxon>
        <taxon>Cyclobacteriaceae</taxon>
        <taxon>Algoriphagus</taxon>
    </lineage>
</organism>
<dbReference type="EMBL" id="VORW01000007">
    <property type="protein sequence ID" value="TXE11089.1"/>
    <property type="molecule type" value="Genomic_DNA"/>
</dbReference>
<evidence type="ECO:0000313" key="3">
    <source>
        <dbReference type="Proteomes" id="UP000321935"/>
    </source>
</evidence>
<dbReference type="Pfam" id="PF13229">
    <property type="entry name" value="Beta_helix"/>
    <property type="match status" value="2"/>
</dbReference>
<reference evidence="2 3" key="1">
    <citation type="submission" date="2019-08" db="EMBL/GenBank/DDBJ databases">
        <title>Genomes sequence of Algoriphagus aquimarinus ACAM450.</title>
        <authorList>
            <person name="Bowman J.P."/>
        </authorList>
    </citation>
    <scope>NUCLEOTIDE SEQUENCE [LARGE SCALE GENOMIC DNA]</scope>
    <source>
        <strain evidence="2 3">ACAM 450</strain>
    </source>
</reference>
<name>A0A5C7ATY0_9BACT</name>
<dbReference type="AlphaFoldDB" id="A0A5C7ATY0"/>
<proteinExistence type="predicted"/>